<accession>A0ABY7CJ30</accession>
<protein>
    <recommendedName>
        <fullName evidence="3">Aminotransferase class I/classII domain-containing protein</fullName>
    </recommendedName>
</protein>
<evidence type="ECO:0000313" key="2">
    <source>
        <dbReference type="Proteomes" id="UP001164743"/>
    </source>
</evidence>
<name>A0ABY7CJ30_9BASI</name>
<dbReference type="GeneID" id="77810327"/>
<evidence type="ECO:0000313" key="1">
    <source>
        <dbReference type="EMBL" id="WAQ85075.1"/>
    </source>
</evidence>
<keyword evidence="2" id="KW-1185">Reference proteome</keyword>
<proteinExistence type="predicted"/>
<evidence type="ECO:0008006" key="3">
    <source>
        <dbReference type="Google" id="ProtNLM"/>
    </source>
</evidence>
<dbReference type="EMBL" id="CP110425">
    <property type="protein sequence ID" value="WAQ85075.1"/>
    <property type="molecule type" value="Genomic_DNA"/>
</dbReference>
<reference evidence="1" key="1">
    <citation type="submission" date="2022-10" db="EMBL/GenBank/DDBJ databases">
        <title>Puccinia triticina Genome sequencing and assembly.</title>
        <authorList>
            <person name="Li C."/>
        </authorList>
    </citation>
    <scope>NUCLEOTIDE SEQUENCE</scope>
    <source>
        <strain evidence="1">Pt15</strain>
    </source>
</reference>
<dbReference type="RefSeq" id="XP_053020630.1">
    <property type="nucleotide sequence ID" value="XM_053169432.1"/>
</dbReference>
<sequence>MEQTRLQRTSSPHLLILPCPTLTASPPGFPFASETSPGNWHIFGNLLRLTVPLGLCTVDQYNLALLLRCFKELISVFEKHPSVPSLSAA</sequence>
<gene>
    <name evidence="1" type="ORF">PtA15_5A649</name>
</gene>
<organism evidence="1 2">
    <name type="scientific">Puccinia triticina</name>
    <dbReference type="NCBI Taxonomy" id="208348"/>
    <lineage>
        <taxon>Eukaryota</taxon>
        <taxon>Fungi</taxon>
        <taxon>Dikarya</taxon>
        <taxon>Basidiomycota</taxon>
        <taxon>Pucciniomycotina</taxon>
        <taxon>Pucciniomycetes</taxon>
        <taxon>Pucciniales</taxon>
        <taxon>Pucciniaceae</taxon>
        <taxon>Puccinia</taxon>
    </lineage>
</organism>
<dbReference type="Proteomes" id="UP001164743">
    <property type="component" value="Chromosome 5A"/>
</dbReference>